<proteinExistence type="predicted"/>
<keyword evidence="1" id="KW-1133">Transmembrane helix</keyword>
<protein>
    <recommendedName>
        <fullName evidence="3">Nose resistant-to-fluoxetine protein N-terminal domain-containing protein</fullName>
    </recommendedName>
</protein>
<organism evidence="4 5">
    <name type="scientific">Polypedilum vanderplanki</name>
    <name type="common">Sleeping chironomid midge</name>
    <dbReference type="NCBI Taxonomy" id="319348"/>
    <lineage>
        <taxon>Eukaryota</taxon>
        <taxon>Metazoa</taxon>
        <taxon>Ecdysozoa</taxon>
        <taxon>Arthropoda</taxon>
        <taxon>Hexapoda</taxon>
        <taxon>Insecta</taxon>
        <taxon>Pterygota</taxon>
        <taxon>Neoptera</taxon>
        <taxon>Endopterygota</taxon>
        <taxon>Diptera</taxon>
        <taxon>Nematocera</taxon>
        <taxon>Chironomoidea</taxon>
        <taxon>Chironomidae</taxon>
        <taxon>Chironominae</taxon>
        <taxon>Polypedilum</taxon>
        <taxon>Polypedilum</taxon>
    </lineage>
</organism>
<evidence type="ECO:0000313" key="4">
    <source>
        <dbReference type="EMBL" id="KAG5670208.1"/>
    </source>
</evidence>
<feature type="transmembrane region" description="Helical" evidence="1">
    <location>
        <begin position="480"/>
        <end position="504"/>
    </location>
</feature>
<comment type="caution">
    <text evidence="4">The sequence shown here is derived from an EMBL/GenBank/DDBJ whole genome shotgun (WGS) entry which is preliminary data.</text>
</comment>
<feature type="transmembrane region" description="Helical" evidence="1">
    <location>
        <begin position="320"/>
        <end position="339"/>
    </location>
</feature>
<feature type="transmembrane region" description="Helical" evidence="1">
    <location>
        <begin position="405"/>
        <end position="426"/>
    </location>
</feature>
<dbReference type="PANTHER" id="PTHR11161:SF0">
    <property type="entry name" value="O-ACYLTRANSFERASE LIKE PROTEIN"/>
    <property type="match status" value="1"/>
</dbReference>
<evidence type="ECO:0000259" key="3">
    <source>
        <dbReference type="SMART" id="SM00703"/>
    </source>
</evidence>
<evidence type="ECO:0000256" key="1">
    <source>
        <dbReference type="SAM" id="Phobius"/>
    </source>
</evidence>
<sequence length="784" mass="91796">MKFSQIFVFLFLNLLNLFETQENFIKNHSLILPQSKNYNYDELCRKQLLKFSQALIENQDWAIRLFDTWAKIQASYLRGNSMNVGDFHSCVKFRYDEIQGQHCLVTFSALTNSTSENDVKDFNLKTFANLLQIYKISPTNGFCLPASCSTENVVEFLNQEFLLQNDLVAIDAKCKTNNIAPLDLIDYFSITIYEITSIKRNKNINKLFISFSIYTNGAKLFDVTKIKTKSSLNCLHGLKALSILWIILGHRFDFQNLWLNSSDYRDFLKTPLSSIIKTHQNAVDTFLVIGGLLMTWSTLKHCEKNNLNILRMIWKRYLRLTPVLAAIILFVISFEKFLITGPFDIDFLKEPCLKNWWMALLHIQNYLDFPEMCIIHSWYLSLDFQLFFISSFIIYLIYKFGKKFLAIPAFLCLVSIIYSLIISFIFDARLRTVKNGEGFFNYMRLLYFQTQSRASPWFIGMIFGYFLYFNSGKTLKINKLINGFLWILAISVIFGIVLLQQAFYISKFPSTSAHAFFIAFEKNIWALAICWIIFACEVLKTGSIVRWLLSLPQWQPISRMSLSMYIIGLVYQIFVYSNQLVPMVISFWNVLPAYWSDIFGITFFSAIFYLAFEAPPILIEEYFHKKSKKLKCECTKEGVEKYFYPNYTCSFHKDNPEKSSTFDFEFYYRKPLTKFWTTASLETKIHDKFQPLFSIKKMEICKELSNMENNKNPLFVLIYKTVQDVLPDLVHPCPYSEFVVHNVTFDMKFVPTYMRLGEYRLIIDTFATEKGESVCLITSVTNMQ</sequence>
<evidence type="ECO:0000313" key="5">
    <source>
        <dbReference type="Proteomes" id="UP001107558"/>
    </source>
</evidence>
<feature type="domain" description="Nose resistant-to-fluoxetine protein N-terminal" evidence="3">
    <location>
        <begin position="41"/>
        <end position="176"/>
    </location>
</feature>
<dbReference type="AlphaFoldDB" id="A0A9J6BKG0"/>
<accession>A0A9J6BKG0</accession>
<feature type="transmembrane region" description="Helical" evidence="1">
    <location>
        <begin position="524"/>
        <end position="549"/>
    </location>
</feature>
<reference evidence="4" key="1">
    <citation type="submission" date="2021-03" db="EMBL/GenBank/DDBJ databases">
        <title>Chromosome level genome of the anhydrobiotic midge Polypedilum vanderplanki.</title>
        <authorList>
            <person name="Yoshida Y."/>
            <person name="Kikawada T."/>
            <person name="Gusev O."/>
        </authorList>
    </citation>
    <scope>NUCLEOTIDE SEQUENCE</scope>
    <source>
        <strain evidence="4">NIAS01</strain>
        <tissue evidence="4">Whole body or cell culture</tissue>
    </source>
</reference>
<dbReference type="SMART" id="SM00703">
    <property type="entry name" value="NRF"/>
    <property type="match status" value="1"/>
</dbReference>
<feature type="transmembrane region" description="Helical" evidence="1">
    <location>
        <begin position="561"/>
        <end position="578"/>
    </location>
</feature>
<dbReference type="GO" id="GO:0016747">
    <property type="term" value="F:acyltransferase activity, transferring groups other than amino-acyl groups"/>
    <property type="evidence" value="ECO:0007669"/>
    <property type="project" value="InterPro"/>
</dbReference>
<dbReference type="Pfam" id="PF20146">
    <property type="entry name" value="NRF"/>
    <property type="match status" value="1"/>
</dbReference>
<keyword evidence="1" id="KW-0812">Transmembrane</keyword>
<keyword evidence="2" id="KW-0732">Signal</keyword>
<name>A0A9J6BKG0_POLVA</name>
<dbReference type="InterPro" id="IPR010512">
    <property type="entry name" value="DUF1091"/>
</dbReference>
<feature type="transmembrane region" description="Helical" evidence="1">
    <location>
        <begin position="598"/>
        <end position="619"/>
    </location>
</feature>
<dbReference type="Pfam" id="PF06477">
    <property type="entry name" value="DUF1091"/>
    <property type="match status" value="1"/>
</dbReference>
<keyword evidence="1" id="KW-0472">Membrane</keyword>
<dbReference type="EMBL" id="JADBJN010000003">
    <property type="protein sequence ID" value="KAG5670208.1"/>
    <property type="molecule type" value="Genomic_DNA"/>
</dbReference>
<dbReference type="InterPro" id="IPR002656">
    <property type="entry name" value="Acyl_transf_3_dom"/>
</dbReference>
<evidence type="ECO:0000256" key="2">
    <source>
        <dbReference type="SAM" id="SignalP"/>
    </source>
</evidence>
<dbReference type="Proteomes" id="UP001107558">
    <property type="component" value="Chromosome 3"/>
</dbReference>
<keyword evidence="5" id="KW-1185">Reference proteome</keyword>
<feature type="transmembrane region" description="Helical" evidence="1">
    <location>
        <begin position="378"/>
        <end position="398"/>
    </location>
</feature>
<dbReference type="PANTHER" id="PTHR11161">
    <property type="entry name" value="O-ACYLTRANSFERASE"/>
    <property type="match status" value="1"/>
</dbReference>
<feature type="transmembrane region" description="Helical" evidence="1">
    <location>
        <begin position="282"/>
        <end position="299"/>
    </location>
</feature>
<feature type="chain" id="PRO_5039895464" description="Nose resistant-to-fluoxetine protein N-terminal domain-containing protein" evidence="2">
    <location>
        <begin position="21"/>
        <end position="784"/>
    </location>
</feature>
<gene>
    <name evidence="4" type="ORF">PVAND_000486</name>
</gene>
<dbReference type="OrthoDB" id="118951at2759"/>
<feature type="signal peptide" evidence="2">
    <location>
        <begin position="1"/>
        <end position="20"/>
    </location>
</feature>
<dbReference type="InterPro" id="IPR006621">
    <property type="entry name" value="Nose-resist-to-fluoxetine_N"/>
</dbReference>
<dbReference type="InterPro" id="IPR052728">
    <property type="entry name" value="O2_lipid_transport_reg"/>
</dbReference>
<feature type="transmembrane region" description="Helical" evidence="1">
    <location>
        <begin position="446"/>
        <end position="468"/>
    </location>
</feature>
<dbReference type="Pfam" id="PF01757">
    <property type="entry name" value="Acyl_transf_3"/>
    <property type="match status" value="1"/>
</dbReference>